<keyword evidence="1" id="KW-0472">Membrane</keyword>
<reference evidence="2 3" key="1">
    <citation type="journal article" date="2012" name="PLoS Pathog.">
        <title>Diverse lifestyles and strategies of plant pathogenesis encoded in the genomes of eighteen Dothideomycetes fungi.</title>
        <authorList>
            <person name="Ohm R.A."/>
            <person name="Feau N."/>
            <person name="Henrissat B."/>
            <person name="Schoch C.L."/>
            <person name="Horwitz B.A."/>
            <person name="Barry K.W."/>
            <person name="Condon B.J."/>
            <person name="Copeland A.C."/>
            <person name="Dhillon B."/>
            <person name="Glaser F."/>
            <person name="Hesse C.N."/>
            <person name="Kosti I."/>
            <person name="LaButti K."/>
            <person name="Lindquist E.A."/>
            <person name="Lucas S."/>
            <person name="Salamov A.A."/>
            <person name="Bradshaw R.E."/>
            <person name="Ciuffetti L."/>
            <person name="Hamelin R.C."/>
            <person name="Kema G.H.J."/>
            <person name="Lawrence C."/>
            <person name="Scott J.A."/>
            <person name="Spatafora J.W."/>
            <person name="Turgeon B.G."/>
            <person name="de Wit P.J.G.M."/>
            <person name="Zhong S."/>
            <person name="Goodwin S.B."/>
            <person name="Grigoriev I.V."/>
        </authorList>
    </citation>
    <scope>NUCLEOTIDE SEQUENCE [LARGE SCALE GENOMIC DNA]</scope>
    <source>
        <strain evidence="3">ND90Pr / ATCC 201652</strain>
    </source>
</reference>
<keyword evidence="1" id="KW-1133">Transmembrane helix</keyword>
<evidence type="ECO:0000313" key="2">
    <source>
        <dbReference type="EMBL" id="EMD61548.1"/>
    </source>
</evidence>
<proteinExistence type="predicted"/>
<evidence type="ECO:0000313" key="3">
    <source>
        <dbReference type="Proteomes" id="UP000016934"/>
    </source>
</evidence>
<dbReference type="Proteomes" id="UP000016934">
    <property type="component" value="Unassembled WGS sequence"/>
</dbReference>
<protein>
    <submittedName>
        <fullName evidence="2">Uncharacterized protein</fullName>
    </submittedName>
</protein>
<dbReference type="GeneID" id="19134806"/>
<keyword evidence="3" id="KW-1185">Reference proteome</keyword>
<dbReference type="EMBL" id="KB445648">
    <property type="protein sequence ID" value="EMD61548.1"/>
    <property type="molecule type" value="Genomic_DNA"/>
</dbReference>
<keyword evidence="1" id="KW-0812">Transmembrane</keyword>
<reference evidence="3" key="2">
    <citation type="journal article" date="2013" name="PLoS Genet.">
        <title>Comparative genome structure, secondary metabolite, and effector coding capacity across Cochliobolus pathogens.</title>
        <authorList>
            <person name="Condon B.J."/>
            <person name="Leng Y."/>
            <person name="Wu D."/>
            <person name="Bushley K.E."/>
            <person name="Ohm R.A."/>
            <person name="Otillar R."/>
            <person name="Martin J."/>
            <person name="Schackwitz W."/>
            <person name="Grimwood J."/>
            <person name="MohdZainudin N."/>
            <person name="Xue C."/>
            <person name="Wang R."/>
            <person name="Manning V.A."/>
            <person name="Dhillon B."/>
            <person name="Tu Z.J."/>
            <person name="Steffenson B.J."/>
            <person name="Salamov A."/>
            <person name="Sun H."/>
            <person name="Lowry S."/>
            <person name="LaButti K."/>
            <person name="Han J."/>
            <person name="Copeland A."/>
            <person name="Lindquist E."/>
            <person name="Barry K."/>
            <person name="Schmutz J."/>
            <person name="Baker S.E."/>
            <person name="Ciuffetti L.M."/>
            <person name="Grigoriev I.V."/>
            <person name="Zhong S."/>
            <person name="Turgeon B.G."/>
        </authorList>
    </citation>
    <scope>NUCLEOTIDE SEQUENCE [LARGE SCALE GENOMIC DNA]</scope>
    <source>
        <strain evidence="3">ND90Pr / ATCC 201652</strain>
    </source>
</reference>
<organism evidence="2 3">
    <name type="scientific">Cochliobolus sativus (strain ND90Pr / ATCC 201652)</name>
    <name type="common">Common root rot and spot blotch fungus</name>
    <name type="synonym">Bipolaris sorokiniana</name>
    <dbReference type="NCBI Taxonomy" id="665912"/>
    <lineage>
        <taxon>Eukaryota</taxon>
        <taxon>Fungi</taxon>
        <taxon>Dikarya</taxon>
        <taxon>Ascomycota</taxon>
        <taxon>Pezizomycotina</taxon>
        <taxon>Dothideomycetes</taxon>
        <taxon>Pleosporomycetidae</taxon>
        <taxon>Pleosporales</taxon>
        <taxon>Pleosporineae</taxon>
        <taxon>Pleosporaceae</taxon>
        <taxon>Bipolaris</taxon>
    </lineage>
</organism>
<dbReference type="AlphaFoldDB" id="M2S2Y8"/>
<evidence type="ECO:0000256" key="1">
    <source>
        <dbReference type="SAM" id="Phobius"/>
    </source>
</evidence>
<dbReference type="HOGENOM" id="CLU_2831040_0_0_1"/>
<gene>
    <name evidence="2" type="ORF">COCSADRAFT_232617</name>
</gene>
<dbReference type="KEGG" id="bsc:COCSADRAFT_232617"/>
<dbReference type="RefSeq" id="XP_007702863.1">
    <property type="nucleotide sequence ID" value="XM_007704673.1"/>
</dbReference>
<accession>M2S2Y8</accession>
<feature type="transmembrane region" description="Helical" evidence="1">
    <location>
        <begin position="15"/>
        <end position="32"/>
    </location>
</feature>
<sequence length="66" mass="7702">MTPLPVRLEDYSNEIFRHASVYPMAVSVLLVYREAHAISDRNAYQHIVHTNPTKRRKYTTDSRNGN</sequence>
<name>M2S2Y8_COCSN</name>